<name>A0ACC2TU83_9FUNG</name>
<keyword evidence="1" id="KW-0067">ATP-binding</keyword>
<keyword evidence="1" id="KW-0378">Hydrolase</keyword>
<dbReference type="EMBL" id="QTSX02002156">
    <property type="protein sequence ID" value="KAJ9078238.1"/>
    <property type="molecule type" value="Genomic_DNA"/>
</dbReference>
<dbReference type="EC" id="3.6.4.13" evidence="1"/>
<keyword evidence="1" id="KW-0347">Helicase</keyword>
<keyword evidence="2" id="KW-1185">Reference proteome</keyword>
<evidence type="ECO:0000313" key="2">
    <source>
        <dbReference type="Proteomes" id="UP001165960"/>
    </source>
</evidence>
<comment type="caution">
    <text evidence="1">The sequence shown here is derived from an EMBL/GenBank/DDBJ whole genome shotgun (WGS) entry which is preliminary data.</text>
</comment>
<accession>A0ACC2TU83</accession>
<keyword evidence="1" id="KW-0547">Nucleotide-binding</keyword>
<reference evidence="1" key="1">
    <citation type="submission" date="2022-04" db="EMBL/GenBank/DDBJ databases">
        <title>Genome of the entomopathogenic fungus Entomophthora muscae.</title>
        <authorList>
            <person name="Elya C."/>
            <person name="Lovett B.R."/>
            <person name="Lee E."/>
            <person name="Macias A.M."/>
            <person name="Hajek A.E."/>
            <person name="De Bivort B.L."/>
            <person name="Kasson M.T."/>
            <person name="De Fine Licht H.H."/>
            <person name="Stajich J.E."/>
        </authorList>
    </citation>
    <scope>NUCLEOTIDE SEQUENCE</scope>
    <source>
        <strain evidence="1">Berkeley</strain>
    </source>
</reference>
<evidence type="ECO:0000313" key="1">
    <source>
        <dbReference type="EMBL" id="KAJ9078238.1"/>
    </source>
</evidence>
<organism evidence="1 2">
    <name type="scientific">Entomophthora muscae</name>
    <dbReference type="NCBI Taxonomy" id="34485"/>
    <lineage>
        <taxon>Eukaryota</taxon>
        <taxon>Fungi</taxon>
        <taxon>Fungi incertae sedis</taxon>
        <taxon>Zoopagomycota</taxon>
        <taxon>Entomophthoromycotina</taxon>
        <taxon>Entomophthoromycetes</taxon>
        <taxon>Entomophthorales</taxon>
        <taxon>Entomophthoraceae</taxon>
        <taxon>Entomophthora</taxon>
    </lineage>
</organism>
<sequence>MFPNICLDWGLLDMTGVVPNYAGRWENLEPKLSDFTLNAISSLGFEEMTPVQKGVIPLFLTNKDVVVEAVTGSGKTLAFLVPIIEKLMKMNPGLTGKKIGAIVITPTRELAKQIFDVCTTILGLTQEVGPEESGEMKAFRGRLQPMLTTGGGGSLSLERELGQIAAYPPRIIIGTPGRLEELLVTRKGLIDTKDIEMLVLDEADRLLEMGFSATINKILLSLPKQRRTGLFSATMTDDLSELVRAGLRNPVKVVVKVSKAAASSNQLVEQRIPDSLHIEYVVCEPWQKLEQLIRYIQLAPTNKYVVYFATCACVDYFFKVLKLVTALDSLDIISLHGQMDIKRRTATYQQFSQLGLAGKGALLVTTDVASRGLDIPDIDGIIHFDLPSDPKAFAHRCGRTARAGRKGHSIFFLSPGHEELYPDFLEVRKIPTAKRALLTSSSPEPEDPKAFLKALRAEVAKDRDFVEKGVRGFVSFYRAYSKHQASYIFRLADLDFSGHAWAYLLLRLPRMPELKGKEMEFENYEIKLESIPYANKTREAQRQSKIARTVLTPRPAPKKGVVDKNAAWSEKVASKDRKEKRRQAKKRKAEAKKAAVNEVADDPTPEASDKDNDDWDDLKNEARLLKKMKQGKISKEEVDKQLYGDL</sequence>
<protein>
    <submittedName>
        <fullName evidence="1">ATP-dependent rRNA helicase spb4, variant 5</fullName>
        <ecNumber evidence="1">3.6.4.13</ecNumber>
    </submittedName>
</protein>
<gene>
    <name evidence="1" type="primary">SPB4_1</name>
    <name evidence="1" type="ORF">DSO57_1008626</name>
</gene>
<proteinExistence type="predicted"/>
<dbReference type="Proteomes" id="UP001165960">
    <property type="component" value="Unassembled WGS sequence"/>
</dbReference>